<organism evidence="2">
    <name type="scientific">Kitasatospora camelliae</name>
    <dbReference type="NCBI Taxonomy" id="3156397"/>
    <lineage>
        <taxon>Bacteria</taxon>
        <taxon>Bacillati</taxon>
        <taxon>Actinomycetota</taxon>
        <taxon>Actinomycetes</taxon>
        <taxon>Kitasatosporales</taxon>
        <taxon>Streptomycetaceae</taxon>
        <taxon>Kitasatospora</taxon>
    </lineage>
</organism>
<evidence type="ECO:0000313" key="2">
    <source>
        <dbReference type="EMBL" id="XCM83007.1"/>
    </source>
</evidence>
<name>A0AAU8K6V0_9ACTN</name>
<gene>
    <name evidence="2" type="ORF">ABWK59_30840</name>
</gene>
<evidence type="ECO:0000256" key="1">
    <source>
        <dbReference type="SAM" id="MobiDB-lite"/>
    </source>
</evidence>
<sequence>MTPARPLPPHGTYARAVGRPQKKIPGCGCEPCILARRQYRKRLRVLNGTGRTLTVDAATAADHVRRLVAQGADRQRIAAQSDCAVHTVAHLISGQLTQIWSSTEARILRVRPSDVLSPRRMVPATGTSRRIRALMAIGHDIQAIGLAIGSDPAFVQRFAAGTQTTLRAFKAEQVADAYRRLVRSAGPSVSARRRAEREMWPGPMHWDGAAIDDPAAQPDWTGTCGTPQGYTRHRKNSKVPPPCPPCTAAYKTEQAKAEQELAA</sequence>
<protein>
    <recommendedName>
        <fullName evidence="3">Helix-turn-helix protein</fullName>
    </recommendedName>
</protein>
<proteinExistence type="predicted"/>
<dbReference type="AlphaFoldDB" id="A0AAU8K6V0"/>
<dbReference type="RefSeq" id="WP_354643942.1">
    <property type="nucleotide sequence ID" value="NZ_CP159872.1"/>
</dbReference>
<accession>A0AAU8K6V0</accession>
<feature type="region of interest" description="Disordered" evidence="1">
    <location>
        <begin position="215"/>
        <end position="246"/>
    </location>
</feature>
<reference evidence="2" key="1">
    <citation type="submission" date="2024-06" db="EMBL/GenBank/DDBJ databases">
        <title>The genome sequences of Kitasatospora sp. strain HUAS MG31.</title>
        <authorList>
            <person name="Mo P."/>
        </authorList>
    </citation>
    <scope>NUCLEOTIDE SEQUENCE</scope>
    <source>
        <strain evidence="2">HUAS MG31</strain>
    </source>
</reference>
<dbReference type="EMBL" id="CP159872">
    <property type="protein sequence ID" value="XCM83007.1"/>
    <property type="molecule type" value="Genomic_DNA"/>
</dbReference>
<evidence type="ECO:0008006" key="3">
    <source>
        <dbReference type="Google" id="ProtNLM"/>
    </source>
</evidence>
<dbReference type="KEGG" id="kcm:ABWK59_30840"/>